<keyword evidence="2" id="KW-0472">Membrane</keyword>
<evidence type="ECO:0000256" key="2">
    <source>
        <dbReference type="SAM" id="Phobius"/>
    </source>
</evidence>
<feature type="compositionally biased region" description="Polar residues" evidence="1">
    <location>
        <begin position="314"/>
        <end position="326"/>
    </location>
</feature>
<reference evidence="3" key="2">
    <citation type="submission" date="2023-06" db="EMBL/GenBank/DDBJ databases">
        <authorList>
            <consortium name="Lawrence Berkeley National Laboratory"/>
            <person name="Haridas S."/>
            <person name="Hensen N."/>
            <person name="Bonometti L."/>
            <person name="Westerberg I."/>
            <person name="Brannstrom I.O."/>
            <person name="Guillou S."/>
            <person name="Cros-Aarteil S."/>
            <person name="Calhoun S."/>
            <person name="Kuo A."/>
            <person name="Mondo S."/>
            <person name="Pangilinan J."/>
            <person name="Riley R."/>
            <person name="LaButti K."/>
            <person name="Andreopoulos B."/>
            <person name="Lipzen A."/>
            <person name="Chen C."/>
            <person name="Yanf M."/>
            <person name="Daum C."/>
            <person name="Ng V."/>
            <person name="Clum A."/>
            <person name="Steindorff A."/>
            <person name="Ohm R."/>
            <person name="Martin F."/>
            <person name="Silar P."/>
            <person name="Natvig D."/>
            <person name="Lalanne C."/>
            <person name="Gautier V."/>
            <person name="Ament-velasquez S.L."/>
            <person name="Kruys A."/>
            <person name="Hutchinson M.I."/>
            <person name="Powell A.J."/>
            <person name="Barry K."/>
            <person name="Miller A.N."/>
            <person name="Grigoriev I.V."/>
            <person name="Debuchy R."/>
            <person name="Gladieux P."/>
            <person name="Thoren M.H."/>
            <person name="Johannesson H."/>
        </authorList>
    </citation>
    <scope>NUCLEOTIDE SEQUENCE</scope>
    <source>
        <strain evidence="3">CBS 232.78</strain>
    </source>
</reference>
<comment type="caution">
    <text evidence="3">The sequence shown here is derived from an EMBL/GenBank/DDBJ whole genome shotgun (WGS) entry which is preliminary data.</text>
</comment>
<keyword evidence="2" id="KW-0812">Transmembrane</keyword>
<name>A0AAE0P0U6_9PEZI</name>
<feature type="transmembrane region" description="Helical" evidence="2">
    <location>
        <begin position="160"/>
        <end position="177"/>
    </location>
</feature>
<feature type="transmembrane region" description="Helical" evidence="2">
    <location>
        <begin position="6"/>
        <end position="24"/>
    </location>
</feature>
<evidence type="ECO:0000313" key="4">
    <source>
        <dbReference type="Proteomes" id="UP001285441"/>
    </source>
</evidence>
<feature type="region of interest" description="Disordered" evidence="1">
    <location>
        <begin position="250"/>
        <end position="326"/>
    </location>
</feature>
<feature type="transmembrane region" description="Helical" evidence="2">
    <location>
        <begin position="182"/>
        <end position="202"/>
    </location>
</feature>
<organism evidence="3 4">
    <name type="scientific">Podospora didyma</name>
    <dbReference type="NCBI Taxonomy" id="330526"/>
    <lineage>
        <taxon>Eukaryota</taxon>
        <taxon>Fungi</taxon>
        <taxon>Dikarya</taxon>
        <taxon>Ascomycota</taxon>
        <taxon>Pezizomycotina</taxon>
        <taxon>Sordariomycetes</taxon>
        <taxon>Sordariomycetidae</taxon>
        <taxon>Sordariales</taxon>
        <taxon>Podosporaceae</taxon>
        <taxon>Podospora</taxon>
    </lineage>
</organism>
<feature type="transmembrane region" description="Helical" evidence="2">
    <location>
        <begin position="45"/>
        <end position="69"/>
    </location>
</feature>
<dbReference type="AlphaFoldDB" id="A0AAE0P0U6"/>
<keyword evidence="2" id="KW-1133">Transmembrane helix</keyword>
<feature type="transmembrane region" description="Helical" evidence="2">
    <location>
        <begin position="222"/>
        <end position="241"/>
    </location>
</feature>
<reference evidence="3" key="1">
    <citation type="journal article" date="2023" name="Mol. Phylogenet. Evol.">
        <title>Genome-scale phylogeny and comparative genomics of the fungal order Sordariales.</title>
        <authorList>
            <person name="Hensen N."/>
            <person name="Bonometti L."/>
            <person name="Westerberg I."/>
            <person name="Brannstrom I.O."/>
            <person name="Guillou S."/>
            <person name="Cros-Aarteil S."/>
            <person name="Calhoun S."/>
            <person name="Haridas S."/>
            <person name="Kuo A."/>
            <person name="Mondo S."/>
            <person name="Pangilinan J."/>
            <person name="Riley R."/>
            <person name="LaButti K."/>
            <person name="Andreopoulos B."/>
            <person name="Lipzen A."/>
            <person name="Chen C."/>
            <person name="Yan M."/>
            <person name="Daum C."/>
            <person name="Ng V."/>
            <person name="Clum A."/>
            <person name="Steindorff A."/>
            <person name="Ohm R.A."/>
            <person name="Martin F."/>
            <person name="Silar P."/>
            <person name="Natvig D.O."/>
            <person name="Lalanne C."/>
            <person name="Gautier V."/>
            <person name="Ament-Velasquez S.L."/>
            <person name="Kruys A."/>
            <person name="Hutchinson M.I."/>
            <person name="Powell A.J."/>
            <person name="Barry K."/>
            <person name="Miller A.N."/>
            <person name="Grigoriev I.V."/>
            <person name="Debuchy R."/>
            <person name="Gladieux P."/>
            <person name="Hiltunen Thoren M."/>
            <person name="Johannesson H."/>
        </authorList>
    </citation>
    <scope>NUCLEOTIDE SEQUENCE</scope>
    <source>
        <strain evidence="3">CBS 232.78</strain>
    </source>
</reference>
<proteinExistence type="predicted"/>
<accession>A0AAE0P0U6</accession>
<keyword evidence="4" id="KW-1185">Reference proteome</keyword>
<protein>
    <submittedName>
        <fullName evidence="3">Uncharacterized protein</fullName>
    </submittedName>
</protein>
<dbReference type="Proteomes" id="UP001285441">
    <property type="component" value="Unassembled WGS sequence"/>
</dbReference>
<sequence length="326" mass="36527">MTSAWIQAVLATIFALLAAWEWFLRQKHTVPGKKLHLVFYAFNQALDVFVNGALILSLCINVAAFALMLQRKDVSDGTQLALAHDMVVFSFSACLFPTIMHEQVHGDSGRTGSRYLILFIDIILYLVVGNMVPIVSNKFESTDSWEVYCFWDIIPTERRFTSLIVWVTGILFWAWVLKIMDVYIIGVYGFLAWYILITITVIRQLLLQRSGFGSEDLRWSFGQILSLGTWLPVLIELYYLFKKGPPETGEDGIPNGQAASNDPSSLPTSNSPFIATDQQSQEASEEDTGLLLENMQRPGMSSQSVSNASLLSLESGSRQTPRSTTF</sequence>
<feature type="compositionally biased region" description="Low complexity" evidence="1">
    <location>
        <begin position="301"/>
        <end position="313"/>
    </location>
</feature>
<evidence type="ECO:0000313" key="3">
    <source>
        <dbReference type="EMBL" id="KAK3391187.1"/>
    </source>
</evidence>
<feature type="transmembrane region" description="Helical" evidence="2">
    <location>
        <begin position="81"/>
        <end position="100"/>
    </location>
</feature>
<feature type="transmembrane region" description="Helical" evidence="2">
    <location>
        <begin position="112"/>
        <end position="135"/>
    </location>
</feature>
<dbReference type="EMBL" id="JAULSW010000002">
    <property type="protein sequence ID" value="KAK3391187.1"/>
    <property type="molecule type" value="Genomic_DNA"/>
</dbReference>
<feature type="compositionally biased region" description="Polar residues" evidence="1">
    <location>
        <begin position="257"/>
        <end position="282"/>
    </location>
</feature>
<evidence type="ECO:0000256" key="1">
    <source>
        <dbReference type="SAM" id="MobiDB-lite"/>
    </source>
</evidence>
<gene>
    <name evidence="3" type="ORF">B0H63DRAFT_520381</name>
</gene>